<evidence type="ECO:0000313" key="2">
    <source>
        <dbReference type="Proteomes" id="UP000272025"/>
    </source>
</evidence>
<name>A0A3N2Q3G5_SODAK</name>
<organism evidence="1 2">
    <name type="scientific">Sodiomyces alkalinus (strain CBS 110278 / VKM F-3762 / F11)</name>
    <name type="common">Alkaliphilic filamentous fungus</name>
    <dbReference type="NCBI Taxonomy" id="1314773"/>
    <lineage>
        <taxon>Eukaryota</taxon>
        <taxon>Fungi</taxon>
        <taxon>Dikarya</taxon>
        <taxon>Ascomycota</taxon>
        <taxon>Pezizomycotina</taxon>
        <taxon>Sordariomycetes</taxon>
        <taxon>Hypocreomycetidae</taxon>
        <taxon>Glomerellales</taxon>
        <taxon>Plectosphaerellaceae</taxon>
        <taxon>Sodiomyces</taxon>
    </lineage>
</organism>
<dbReference type="Proteomes" id="UP000272025">
    <property type="component" value="Unassembled WGS sequence"/>
</dbReference>
<dbReference type="GeneID" id="39578204"/>
<dbReference type="OrthoDB" id="4875013at2759"/>
<gene>
    <name evidence="1" type="ORF">SODALDRAFT_322473</name>
</gene>
<evidence type="ECO:0000313" key="1">
    <source>
        <dbReference type="EMBL" id="ROT41311.1"/>
    </source>
</evidence>
<protein>
    <submittedName>
        <fullName evidence="1">Uncharacterized protein</fullName>
    </submittedName>
</protein>
<dbReference type="RefSeq" id="XP_028469117.1">
    <property type="nucleotide sequence ID" value="XM_028609726.1"/>
</dbReference>
<reference evidence="1 2" key="1">
    <citation type="journal article" date="2018" name="Mol. Ecol.">
        <title>The obligate alkalophilic soda-lake fungus Sodiomyces alkalinus has shifted to a protein diet.</title>
        <authorList>
            <person name="Grum-Grzhimaylo A.A."/>
            <person name="Falkoski D.L."/>
            <person name="van den Heuvel J."/>
            <person name="Valero-Jimenez C.A."/>
            <person name="Min B."/>
            <person name="Choi I.G."/>
            <person name="Lipzen A."/>
            <person name="Daum C.G."/>
            <person name="Aanen D.K."/>
            <person name="Tsang A."/>
            <person name="Henrissat B."/>
            <person name="Bilanenko E.N."/>
            <person name="de Vries R.P."/>
            <person name="van Kan J.A.L."/>
            <person name="Grigoriev I.V."/>
            <person name="Debets A.J.M."/>
        </authorList>
    </citation>
    <scope>NUCLEOTIDE SEQUENCE [LARGE SCALE GENOMIC DNA]</scope>
    <source>
        <strain evidence="1 2">F11</strain>
    </source>
</reference>
<accession>A0A3N2Q3G5</accession>
<proteinExistence type="predicted"/>
<dbReference type="EMBL" id="ML119052">
    <property type="protein sequence ID" value="ROT41311.1"/>
    <property type="molecule type" value="Genomic_DNA"/>
</dbReference>
<sequence length="212" mass="24884">MDLISNHGILSFNSAEPATTSPPEETWHALILARIPPLPRSLRTQEPPPFIDPMAPMGFRWAEEFRVNPMPTDDPWTYKDQMLTALFFPWPELPRSARVPWTPAEERNVMIRLERLIPRFEHWYGFSDAGFAAWVRRHQNAMEKGWARVIDEFVVEKRVSGDDEGAGTTRFVWDEGAWLRRYLRLVHLRDVMVSHRLRVIFGIRDEESLESF</sequence>
<dbReference type="AlphaFoldDB" id="A0A3N2Q3G5"/>
<keyword evidence="2" id="KW-1185">Reference proteome</keyword>